<gene>
    <name evidence="1" type="ORF">BTMF_LOCUS8945</name>
</gene>
<evidence type="ECO:0000313" key="3">
    <source>
        <dbReference type="WBParaSite" id="BTMF_0001091101-mRNA-1"/>
    </source>
</evidence>
<proteinExistence type="predicted"/>
<evidence type="ECO:0000313" key="2">
    <source>
        <dbReference type="Proteomes" id="UP000280834"/>
    </source>
</evidence>
<dbReference type="EMBL" id="UZAG01016678">
    <property type="protein sequence ID" value="VDO30002.1"/>
    <property type="molecule type" value="Genomic_DNA"/>
</dbReference>
<organism evidence="3">
    <name type="scientific">Brugia timori</name>
    <dbReference type="NCBI Taxonomy" id="42155"/>
    <lineage>
        <taxon>Eukaryota</taxon>
        <taxon>Metazoa</taxon>
        <taxon>Ecdysozoa</taxon>
        <taxon>Nematoda</taxon>
        <taxon>Chromadorea</taxon>
        <taxon>Rhabditida</taxon>
        <taxon>Spirurina</taxon>
        <taxon>Spiruromorpha</taxon>
        <taxon>Filarioidea</taxon>
        <taxon>Onchocercidae</taxon>
        <taxon>Brugia</taxon>
    </lineage>
</organism>
<dbReference type="AlphaFoldDB" id="A0A0R3QT59"/>
<dbReference type="WBParaSite" id="BTMF_0001091101-mRNA-1">
    <property type="protein sequence ID" value="BTMF_0001091101-mRNA-1"/>
    <property type="gene ID" value="BTMF_0001091101"/>
</dbReference>
<name>A0A0R3QT59_9BILA</name>
<accession>A0A0R3QT59</accession>
<protein>
    <submittedName>
        <fullName evidence="1 3">Uncharacterized protein</fullName>
    </submittedName>
</protein>
<keyword evidence="2" id="KW-1185">Reference proteome</keyword>
<reference evidence="1 2" key="2">
    <citation type="submission" date="2018-11" db="EMBL/GenBank/DDBJ databases">
        <authorList>
            <consortium name="Pathogen Informatics"/>
        </authorList>
    </citation>
    <scope>NUCLEOTIDE SEQUENCE [LARGE SCALE GENOMIC DNA]</scope>
</reference>
<reference evidence="3" key="1">
    <citation type="submission" date="2017-02" db="UniProtKB">
        <authorList>
            <consortium name="WormBaseParasite"/>
        </authorList>
    </citation>
    <scope>IDENTIFICATION</scope>
</reference>
<dbReference type="Proteomes" id="UP000280834">
    <property type="component" value="Unassembled WGS sequence"/>
</dbReference>
<evidence type="ECO:0000313" key="1">
    <source>
        <dbReference type="EMBL" id="VDO30002.1"/>
    </source>
</evidence>
<sequence>MLKRLIGLFHAWIHFFAIDLKVKGSFSLFPFFSKTVLVHSLQNAAYNILLYVLCVCIYI</sequence>